<dbReference type="EMBL" id="JAGTJJ010000074">
    <property type="protein sequence ID" value="MDC3988473.1"/>
    <property type="molecule type" value="Genomic_DNA"/>
</dbReference>
<dbReference type="InterPro" id="IPR011260">
    <property type="entry name" value="RNAP_asu_C"/>
</dbReference>
<dbReference type="GO" id="GO:0005524">
    <property type="term" value="F:ATP binding"/>
    <property type="evidence" value="ECO:0007669"/>
    <property type="project" value="UniProtKB-UniRule"/>
</dbReference>
<sequence length="1586" mass="169624">MSTFQRFDVIGTTPHRHEREGLEWLRAALPTYDPHGAVALFSFQTDDGRRYEVDAVALTSHCLYVVELKSWRGKVIEGDARHLVTHSRERGREVVDHPLPLLETKTKAFMDRVRRVARRLGPRDLVDAMDRLWAEPLVWLTHADGTDLGSHDAARSHLVVGRSEIGDAIRQASFPGARDDLRGRSIPRDTLKLLRRVLGASEFGLGKIDKSLTVLDGRFDLAELVEEGDNYQDHWAVPHGVGPRCRVRSYLTPKSDRAFVDALERRVKREADVLLHLGDHPDILALEQLDPKGPLGPAIVFRGFPGKTLDVFLKQHRGDEGRSNLDINDKLAILRRVADALAFCHRADVVHGALSPEAVLVHRAAPHRAGEHGPLEVKLTRFALAASGEPTSEGTRLFTRLAGASASLYEAPEVARGVRPTPASDMFSLGALAYFLLAEAKPAATTVELTQRLARDAGLLISAVRDDLFPPGVRDSVDAVLWEATSIEPTERVRGLPTPLDFIDRLEEALTTPEAPVVSAPAPEHTEREIDPLDAVKGDTLGGDLRVLGELGSGATARVFKIDHPREGEVALKVPLSDAHDERIAHEAEVLEKLRRMAGVDRIAHFIDRRTLAGRTCLLVQLAGDRTLADELRAEGALSLDYARRWGDDLLTALRSLEEAGVQHRDIKPANIGLTTGFEKGKKRLLLFDFSLSSRPAEDLGVGTPAYKDPELAARGRWDDAADRWAAAITLHEMFTGVRPAPAPASDPGAVAVRIESDRIDADVRDGLLPFLERAFRFSARERFPTADDMRDAFIRALHKVPEQEGHAVDEPRIGLAELKGLGPEARVGDLPLSTRQRNALDRMGIYTLHELAQLSSNRIGGVRGVGARTARSLVELADIVRKHLEISATDAPPPFFRGFGGARRSVDEVAEAGRLSRPLARRLVEAGLADSIAVASAPQAQVKNLVTGARKEGAREGLKDLTTWLEELLDAARPPSTLGAAVELVAPSGGAKGGVSRRRVRQYLGLEELEGFPRHGSMVDLARASGITRAAVSIDIGKARERWTGPGGSGAELGSSERSPRASTTAPKPRELAVLERVFSAVDATLAASASVVPLDRAAAAVLEVLPPEPDLSLEATRHAAEALVRAVTELDAHLLGGPEGARLKLRRASQGAPAPMLVARDRSGFDLADRLGREADALVEGGSVVAEAAAAARLREMIRAEGLGPRSAEQAAALPDRALVGLAAATATRARISARGELYPAGLPAERAIVLSAAALAGRVPMAELERRVRARYPDGARLPDDPAARERLAASIGLRFVGDAFVPNERTLGVGSTELGSSSSGGSGSASGATPAAAPASPAASAPSRRPPRGERPKGDVVGATATRVFDEELERASRDGAFRVLLWRGEALDAGHRGAPNAERVTSAVARRVGGVVHPLDSLLISAAEVVAAQKKLRGGLAPALEADARGPEGPAWARLVELMRLASAHLVAGLLASPRPRILTRLGLLGRYELLSAISDLAQVHREPAPPEGRAATLVVLPVFAGEGAVVEVGADVAERVGAAAGTTLVPVPGLLPHEILEVPASWVVQKAERRSGSQPPAPGV</sequence>
<evidence type="ECO:0000259" key="7">
    <source>
        <dbReference type="PROSITE" id="PS50011"/>
    </source>
</evidence>
<dbReference type="PROSITE" id="PS50011">
    <property type="entry name" value="PROTEIN_KINASE_DOM"/>
    <property type="match status" value="2"/>
</dbReference>
<evidence type="ECO:0000256" key="4">
    <source>
        <dbReference type="ARBA" id="ARBA00022840"/>
    </source>
</evidence>
<dbReference type="InterPro" id="IPR050205">
    <property type="entry name" value="CDPK_Ser/Thr_kinases"/>
</dbReference>
<feature type="binding site" evidence="5">
    <location>
        <position position="573"/>
    </location>
    <ligand>
        <name>ATP</name>
        <dbReference type="ChEBI" id="CHEBI:30616"/>
    </ligand>
</feature>
<accession>A0A9X3XGW0</accession>
<keyword evidence="9" id="KW-1185">Reference proteome</keyword>
<feature type="compositionally biased region" description="Low complexity" evidence="6">
    <location>
        <begin position="1329"/>
        <end position="1347"/>
    </location>
</feature>
<evidence type="ECO:0000313" key="9">
    <source>
        <dbReference type="Proteomes" id="UP001151081"/>
    </source>
</evidence>
<dbReference type="GO" id="GO:0004672">
    <property type="term" value="F:protein kinase activity"/>
    <property type="evidence" value="ECO:0007669"/>
    <property type="project" value="InterPro"/>
</dbReference>
<dbReference type="Pfam" id="PF03118">
    <property type="entry name" value="RNA_pol_A_CTD"/>
    <property type="match status" value="1"/>
</dbReference>
<dbReference type="Pfam" id="PF00069">
    <property type="entry name" value="Pkinase"/>
    <property type="match status" value="2"/>
</dbReference>
<name>A0A9X3XGW0_9BACT</name>
<dbReference type="Gene3D" id="1.10.510.10">
    <property type="entry name" value="Transferase(Phosphotransferase) domain 1"/>
    <property type="match status" value="2"/>
</dbReference>
<protein>
    <submittedName>
        <fullName evidence="8">Protein kinase</fullName>
    </submittedName>
</protein>
<dbReference type="Proteomes" id="UP001151081">
    <property type="component" value="Unassembled WGS sequence"/>
</dbReference>
<dbReference type="InterPro" id="IPR000719">
    <property type="entry name" value="Prot_kinase_dom"/>
</dbReference>
<gene>
    <name evidence="8" type="ORF">KEG57_48855</name>
</gene>
<organism evidence="8 9">
    <name type="scientific">Polyangium jinanense</name>
    <dbReference type="NCBI Taxonomy" id="2829994"/>
    <lineage>
        <taxon>Bacteria</taxon>
        <taxon>Pseudomonadati</taxon>
        <taxon>Myxococcota</taxon>
        <taxon>Polyangia</taxon>
        <taxon>Polyangiales</taxon>
        <taxon>Polyangiaceae</taxon>
        <taxon>Polyangium</taxon>
    </lineage>
</organism>
<feature type="domain" description="Protein kinase" evidence="7">
    <location>
        <begin position="192"/>
        <end position="503"/>
    </location>
</feature>
<dbReference type="PANTHER" id="PTHR24349">
    <property type="entry name" value="SERINE/THREONINE-PROTEIN KINASE"/>
    <property type="match status" value="1"/>
</dbReference>
<dbReference type="Gene3D" id="1.10.150.20">
    <property type="entry name" value="5' to 3' exonuclease, C-terminal subdomain"/>
    <property type="match status" value="1"/>
</dbReference>
<dbReference type="InterPro" id="IPR011528">
    <property type="entry name" value="NERD"/>
</dbReference>
<dbReference type="InterPro" id="IPR017441">
    <property type="entry name" value="Protein_kinase_ATP_BS"/>
</dbReference>
<dbReference type="SUPFAM" id="SSF56112">
    <property type="entry name" value="Protein kinase-like (PK-like)"/>
    <property type="match status" value="2"/>
</dbReference>
<dbReference type="GO" id="GO:0003677">
    <property type="term" value="F:DNA binding"/>
    <property type="evidence" value="ECO:0007669"/>
    <property type="project" value="InterPro"/>
</dbReference>
<dbReference type="SUPFAM" id="SSF47789">
    <property type="entry name" value="C-terminal domain of RNA polymerase alpha subunit"/>
    <property type="match status" value="1"/>
</dbReference>
<dbReference type="GO" id="GO:0003899">
    <property type="term" value="F:DNA-directed RNA polymerase activity"/>
    <property type="evidence" value="ECO:0007669"/>
    <property type="project" value="InterPro"/>
</dbReference>
<feature type="region of interest" description="Disordered" evidence="6">
    <location>
        <begin position="1315"/>
        <end position="1363"/>
    </location>
</feature>
<dbReference type="RefSeq" id="WP_272424484.1">
    <property type="nucleotide sequence ID" value="NZ_JAGTJJ010000074.1"/>
</dbReference>
<feature type="domain" description="Protein kinase" evidence="7">
    <location>
        <begin position="545"/>
        <end position="795"/>
    </location>
</feature>
<feature type="region of interest" description="Disordered" evidence="6">
    <location>
        <begin position="1041"/>
        <end position="1069"/>
    </location>
</feature>
<evidence type="ECO:0000313" key="8">
    <source>
        <dbReference type="EMBL" id="MDC3988473.1"/>
    </source>
</evidence>
<dbReference type="SMART" id="SM00220">
    <property type="entry name" value="S_TKc"/>
    <property type="match status" value="1"/>
</dbReference>
<evidence type="ECO:0000256" key="2">
    <source>
        <dbReference type="ARBA" id="ARBA00022741"/>
    </source>
</evidence>
<evidence type="ECO:0000256" key="1">
    <source>
        <dbReference type="ARBA" id="ARBA00022679"/>
    </source>
</evidence>
<keyword evidence="2 5" id="KW-0547">Nucleotide-binding</keyword>
<keyword evidence="3 8" id="KW-0418">Kinase</keyword>
<evidence type="ECO:0000256" key="3">
    <source>
        <dbReference type="ARBA" id="ARBA00022777"/>
    </source>
</evidence>
<keyword evidence="1" id="KW-0808">Transferase</keyword>
<dbReference type="InterPro" id="IPR011009">
    <property type="entry name" value="Kinase-like_dom_sf"/>
</dbReference>
<reference evidence="8 9" key="1">
    <citation type="submission" date="2021-04" db="EMBL/GenBank/DDBJ databases">
        <title>Genome analysis of Polyangium sp.</title>
        <authorList>
            <person name="Li Y."/>
            <person name="Wang J."/>
        </authorList>
    </citation>
    <scope>NUCLEOTIDE SEQUENCE [LARGE SCALE GENOMIC DNA]</scope>
    <source>
        <strain evidence="8 9">SDU14</strain>
    </source>
</reference>
<dbReference type="Pfam" id="PF08378">
    <property type="entry name" value="NERD"/>
    <property type="match status" value="1"/>
</dbReference>
<keyword evidence="4 5" id="KW-0067">ATP-binding</keyword>
<evidence type="ECO:0000256" key="6">
    <source>
        <dbReference type="SAM" id="MobiDB-lite"/>
    </source>
</evidence>
<dbReference type="PROSITE" id="PS00107">
    <property type="entry name" value="PROTEIN_KINASE_ATP"/>
    <property type="match status" value="1"/>
</dbReference>
<evidence type="ECO:0000256" key="5">
    <source>
        <dbReference type="PROSITE-ProRule" id="PRU10141"/>
    </source>
</evidence>
<dbReference type="GO" id="GO:0006351">
    <property type="term" value="P:DNA-templated transcription"/>
    <property type="evidence" value="ECO:0007669"/>
    <property type="project" value="InterPro"/>
</dbReference>
<comment type="caution">
    <text evidence="8">The sequence shown here is derived from an EMBL/GenBank/DDBJ whole genome shotgun (WGS) entry which is preliminary data.</text>
</comment>
<proteinExistence type="predicted"/>